<sequence length="336" mass="39028">MTISFTMLSTTTNLQDKTSNLQKDLQNDLVNINVQLLDIKKNINQNIVNQKELNSLNQRVTSIENSLSQRITNIENKSSFDSLIWPSILQIIIVILTILGTLFVARYTSDLQRNNTRNDTKNVILYFIGANKSRLFSLSHSVENLRPSINSNSICFTSSIQSCKELIELLEIKYIAQEIISSSKIFDNGISQKIIRYFMDLENISFTTNKHLITHFYKDESSNDYFLFNKNNYANLSKDERERKLGGLIKIIDLVRTQLSAILCLSFDILKSLDSTSFEDKFINNTEKFKEQIYSVWYGEIFDGKKYPSAENYWDDFPELKSYLEKNCKRNETQKI</sequence>
<evidence type="ECO:0000313" key="2">
    <source>
        <dbReference type="EMBL" id="UXE60455.1"/>
    </source>
</evidence>
<feature type="transmembrane region" description="Helical" evidence="1">
    <location>
        <begin position="83"/>
        <end position="105"/>
    </location>
</feature>
<keyword evidence="1" id="KW-1133">Transmembrane helix</keyword>
<keyword evidence="1" id="KW-0812">Transmembrane</keyword>
<name>A0A977KXK8_9CYAN</name>
<dbReference type="AlphaFoldDB" id="A0A977KXK8"/>
<keyword evidence="1" id="KW-0472">Membrane</keyword>
<organism evidence="2">
    <name type="scientific">Woronichinia naegeliana WA131</name>
    <dbReference type="NCBI Taxonomy" id="2824559"/>
    <lineage>
        <taxon>Bacteria</taxon>
        <taxon>Bacillati</taxon>
        <taxon>Cyanobacteriota</taxon>
        <taxon>Cyanophyceae</taxon>
        <taxon>Synechococcales</taxon>
        <taxon>Coelosphaeriaceae</taxon>
        <taxon>Woronichinia</taxon>
    </lineage>
</organism>
<protein>
    <submittedName>
        <fullName evidence="2">Uncharacterized protein</fullName>
    </submittedName>
</protein>
<reference evidence="2" key="1">
    <citation type="submission" date="2021-04" db="EMBL/GenBank/DDBJ databases">
        <title>Genome sequence of Woronichinia naegeliana from Washington state freshwater lake bloom.</title>
        <authorList>
            <person name="Dreher T.W."/>
        </authorList>
    </citation>
    <scope>NUCLEOTIDE SEQUENCE</scope>
    <source>
        <strain evidence="2">WA131</strain>
    </source>
</reference>
<evidence type="ECO:0000256" key="1">
    <source>
        <dbReference type="SAM" id="Phobius"/>
    </source>
</evidence>
<gene>
    <name evidence="2" type="ORF">KA717_33725</name>
</gene>
<accession>A0A977KXK8</accession>
<proteinExistence type="predicted"/>
<dbReference type="KEGG" id="wna:KA717_33725"/>
<dbReference type="Proteomes" id="UP001065613">
    <property type="component" value="Chromosome"/>
</dbReference>
<dbReference type="EMBL" id="CP073041">
    <property type="protein sequence ID" value="UXE60455.1"/>
    <property type="molecule type" value="Genomic_DNA"/>
</dbReference>